<gene>
    <name evidence="1" type="ORF">DL897_04355</name>
</gene>
<dbReference type="EMBL" id="QJKK01000002">
    <property type="protein sequence ID" value="RAL26235.1"/>
    <property type="molecule type" value="Genomic_DNA"/>
</dbReference>
<accession>A0A364K7F7</accession>
<reference evidence="1 2" key="2">
    <citation type="submission" date="2018-06" db="EMBL/GenBank/DDBJ databases">
        <authorList>
            <person name="Zhirakovskaya E."/>
        </authorList>
    </citation>
    <scope>NUCLEOTIDE SEQUENCE [LARGE SCALE GENOMIC DNA]</scope>
    <source>
        <strain evidence="1 2">FBKL4.011</strain>
    </source>
</reference>
<name>A0A364K7F7_9BACL</name>
<organism evidence="1 2">
    <name type="scientific">Thermoflavimicrobium daqui</name>
    <dbReference type="NCBI Taxonomy" id="2137476"/>
    <lineage>
        <taxon>Bacteria</taxon>
        <taxon>Bacillati</taxon>
        <taxon>Bacillota</taxon>
        <taxon>Bacilli</taxon>
        <taxon>Bacillales</taxon>
        <taxon>Thermoactinomycetaceae</taxon>
        <taxon>Thermoflavimicrobium</taxon>
    </lineage>
</organism>
<comment type="caution">
    <text evidence="1">The sequence shown here is derived from an EMBL/GenBank/DDBJ whole genome shotgun (WGS) entry which is preliminary data.</text>
</comment>
<proteinExistence type="predicted"/>
<evidence type="ECO:0000313" key="2">
    <source>
        <dbReference type="Proteomes" id="UP000251213"/>
    </source>
</evidence>
<evidence type="ECO:0000313" key="1">
    <source>
        <dbReference type="EMBL" id="RAL26235.1"/>
    </source>
</evidence>
<dbReference type="AlphaFoldDB" id="A0A364K7F7"/>
<protein>
    <submittedName>
        <fullName evidence="1">Uncharacterized protein</fullName>
    </submittedName>
</protein>
<keyword evidence="2" id="KW-1185">Reference proteome</keyword>
<dbReference type="Proteomes" id="UP000251213">
    <property type="component" value="Unassembled WGS sequence"/>
</dbReference>
<reference evidence="1 2" key="1">
    <citation type="submission" date="2018-06" db="EMBL/GenBank/DDBJ databases">
        <title>Thermoflavimicrobium daqus sp. nov., a thermophilic microbe isolated from Moutai-flavour Daqu.</title>
        <authorList>
            <person name="Wang X."/>
            <person name="Zhou H."/>
        </authorList>
    </citation>
    <scope>NUCLEOTIDE SEQUENCE [LARGE SCALE GENOMIC DNA]</scope>
    <source>
        <strain evidence="1 2">FBKL4.011</strain>
    </source>
</reference>
<sequence>MFIFFWYQGHDMINSIEIIGLKRIRWRKPKKIGFPLVLLNDQHLKLNRLVANNKKTLKMTWKLDYFIFR</sequence>